<dbReference type="InterPro" id="IPR001757">
    <property type="entry name" value="P_typ_ATPase"/>
</dbReference>
<dbReference type="GO" id="GO:0015203">
    <property type="term" value="F:polyamine transmembrane transporter activity"/>
    <property type="evidence" value="ECO:0007669"/>
    <property type="project" value="TreeGrafter"/>
</dbReference>
<dbReference type="Gene3D" id="3.40.1110.10">
    <property type="entry name" value="Calcium-transporting ATPase, cytoplasmic domain N"/>
    <property type="match status" value="1"/>
</dbReference>
<dbReference type="OMA" id="TAFVACM"/>
<dbReference type="GO" id="GO:0016243">
    <property type="term" value="P:regulation of autophagosome size"/>
    <property type="evidence" value="ECO:0007669"/>
    <property type="project" value="TreeGrafter"/>
</dbReference>
<dbReference type="SUPFAM" id="SSF81660">
    <property type="entry name" value="Metal cation-transporting ATPase, ATP-binding domain N"/>
    <property type="match status" value="1"/>
</dbReference>
<name>A0A8C4Q917_EPTBU</name>
<dbReference type="Proteomes" id="UP000694388">
    <property type="component" value="Unplaced"/>
</dbReference>
<feature type="transmembrane region" description="Helical" evidence="12">
    <location>
        <begin position="408"/>
        <end position="428"/>
    </location>
</feature>
<evidence type="ECO:0000313" key="16">
    <source>
        <dbReference type="Ensembl" id="ENSEBUP00000011917.1"/>
    </source>
</evidence>
<evidence type="ECO:0000256" key="7">
    <source>
        <dbReference type="ARBA" id="ARBA00022840"/>
    </source>
</evidence>
<organism evidence="16 17">
    <name type="scientific">Eptatretus burgeri</name>
    <name type="common">Inshore hagfish</name>
    <dbReference type="NCBI Taxonomy" id="7764"/>
    <lineage>
        <taxon>Eukaryota</taxon>
        <taxon>Metazoa</taxon>
        <taxon>Chordata</taxon>
        <taxon>Craniata</taxon>
        <taxon>Vertebrata</taxon>
        <taxon>Cyclostomata</taxon>
        <taxon>Myxini</taxon>
        <taxon>Myxiniformes</taxon>
        <taxon>Myxinidae</taxon>
        <taxon>Eptatretinae</taxon>
        <taxon>Eptatretus</taxon>
    </lineage>
</organism>
<evidence type="ECO:0000256" key="4">
    <source>
        <dbReference type="ARBA" id="ARBA00022692"/>
    </source>
</evidence>
<dbReference type="AlphaFoldDB" id="A0A8C4Q917"/>
<dbReference type="SFLD" id="SFLDG00002">
    <property type="entry name" value="C1.7:_P-type_atpase_like"/>
    <property type="match status" value="1"/>
</dbReference>
<evidence type="ECO:0000256" key="9">
    <source>
        <dbReference type="ARBA" id="ARBA00022967"/>
    </source>
</evidence>
<feature type="transmembrane region" description="Helical" evidence="12">
    <location>
        <begin position="17"/>
        <end position="37"/>
    </location>
</feature>
<keyword evidence="8" id="KW-0460">Magnesium</keyword>
<dbReference type="PRINTS" id="PR00119">
    <property type="entry name" value="CATATPASE"/>
</dbReference>
<dbReference type="PRINTS" id="PR00121">
    <property type="entry name" value="NAKATPASE"/>
</dbReference>
<dbReference type="InterPro" id="IPR023298">
    <property type="entry name" value="ATPase_P-typ_TM_dom_sf"/>
</dbReference>
<dbReference type="SUPFAM" id="SSF81653">
    <property type="entry name" value="Calcium ATPase, transduction domain A"/>
    <property type="match status" value="1"/>
</dbReference>
<evidence type="ECO:0000256" key="3">
    <source>
        <dbReference type="ARBA" id="ARBA00022553"/>
    </source>
</evidence>
<reference evidence="16" key="1">
    <citation type="submission" date="2025-08" db="UniProtKB">
        <authorList>
            <consortium name="Ensembl"/>
        </authorList>
    </citation>
    <scope>IDENTIFICATION</scope>
</reference>
<dbReference type="InterPro" id="IPR059000">
    <property type="entry name" value="ATPase_P-type_domA"/>
</dbReference>
<evidence type="ECO:0000256" key="12">
    <source>
        <dbReference type="SAM" id="Phobius"/>
    </source>
</evidence>
<dbReference type="GeneTree" id="ENSGT00940000168207"/>
<evidence type="ECO:0000256" key="5">
    <source>
        <dbReference type="ARBA" id="ARBA00022723"/>
    </source>
</evidence>
<reference evidence="16" key="2">
    <citation type="submission" date="2025-09" db="UniProtKB">
        <authorList>
            <consortium name="Ensembl"/>
        </authorList>
    </citation>
    <scope>IDENTIFICATION</scope>
</reference>
<dbReference type="Pfam" id="PF12409">
    <property type="entry name" value="P5-ATPase"/>
    <property type="match status" value="1"/>
</dbReference>
<evidence type="ECO:0000256" key="6">
    <source>
        <dbReference type="ARBA" id="ARBA00022741"/>
    </source>
</evidence>
<sequence length="996" mass="109756">MVRPVIEGYRRVRWRRWLHFVLMVLTLGLWWFMVRWWPTVGLRLHSKHCGLHKADTVLVQDEDGHTYIAPVQTKDVDVETLRQVFGDHEVDNLALEEGEEVEHSEWTKLSSNDESVESFRYFDSHHRRSVWSKSQATFVPLCGLSDSWTCSDLHLMVGGLNQHQRAERLNIFGENVINVPVPSYWHLFVNEVLNPFYMFQALSLALWFADNYYYYSACILILSIVSITSALYQTHKQAVALRDMVKTNVSVCVLRPDGGLEELPSKLLVPGDVVSLSPSITSLNTQLSCDAALLSGQCRMDESMLTGESVPVSKLSLPGGEVSDPHSAVTELGVEDAIVDGVVGGQATYSCNTHRRNTLLCGTTLLTTHGSHSPIAVVTRTGFSTTKGELIRSMMQPRQPNLQFYQDALKFVFILAAVAALGDIYTIVVLNRFHESPWELVLKVLDLVTIAVPPALPAALTVGSVYAQARLHKQGIYCVSLARINVAGSVQISCFDKTGTLTSEGLEICGVVPVGDGEFSELVPVEQPMSLDQEVHVRKPVRSMLQEAMATCHDLFLMNGNLAGDPLDLEMFRATRWMMDEGAEDIISIMKSQDVKQELHVLRQLPFSSELQRMTVIVSSPGQPGLQLFMKGAPERVSTFCRPDTVPQCFVDVLRGYTENGYRVLGIAGKALPTGSEQQVHSIPRTEFEHELHLLGLLVFQNPLKETTSAVIAQLKASRIQTIMITGDNLHTALSVGKLCGIVPVDEPVIIVDASPSSPGRPAFVNFLPTAPQCSYQNGAEPGLSVGRYHLAMDGRSFSTLRDHFPLVLQKVLLRGSVFARMEPDQKGQLVQALQDLEFCVAMCGDGANDCGALRIADVGVSLSDAEASVASPFTAATGDISCMTSLIREGRVALVTSLSVFKFMATYSIIQFVSVLILYTFDSNLGDMQFLFIDLCIITALVFLMGRSCPTRHLSSKRPTGSLLAPQTLVSLSLHVLLVFVFQITLIGLLNGRSW</sequence>
<dbReference type="GO" id="GO:0006874">
    <property type="term" value="P:intracellular calcium ion homeostasis"/>
    <property type="evidence" value="ECO:0007669"/>
    <property type="project" value="TreeGrafter"/>
</dbReference>
<feature type="transmembrane region" description="Helical" evidence="12">
    <location>
        <begin position="448"/>
        <end position="467"/>
    </location>
</feature>
<evidence type="ECO:0000259" key="13">
    <source>
        <dbReference type="Pfam" id="PF00122"/>
    </source>
</evidence>
<dbReference type="InterPro" id="IPR023299">
    <property type="entry name" value="ATPase_P-typ_cyto_dom_N"/>
</dbReference>
<keyword evidence="11 12" id="KW-0472">Membrane</keyword>
<dbReference type="InterPro" id="IPR047819">
    <property type="entry name" value="P5A-ATPase_N"/>
</dbReference>
<keyword evidence="3" id="KW-0597">Phosphoprotein</keyword>
<dbReference type="GO" id="GO:0031902">
    <property type="term" value="C:late endosome membrane"/>
    <property type="evidence" value="ECO:0007669"/>
    <property type="project" value="TreeGrafter"/>
</dbReference>
<dbReference type="GO" id="GO:0010821">
    <property type="term" value="P:regulation of mitochondrion organization"/>
    <property type="evidence" value="ECO:0007669"/>
    <property type="project" value="TreeGrafter"/>
</dbReference>
<evidence type="ECO:0000313" key="17">
    <source>
        <dbReference type="Proteomes" id="UP000694388"/>
    </source>
</evidence>
<keyword evidence="10 12" id="KW-1133">Transmembrane helix</keyword>
<feature type="domain" description="P5B-type ATPase N-terminal" evidence="15">
    <location>
        <begin position="5"/>
        <end position="132"/>
    </location>
</feature>
<dbReference type="PANTHER" id="PTHR45630">
    <property type="entry name" value="CATION-TRANSPORTING ATPASE-RELATED"/>
    <property type="match status" value="1"/>
</dbReference>
<evidence type="ECO:0000256" key="11">
    <source>
        <dbReference type="ARBA" id="ARBA00023136"/>
    </source>
</evidence>
<dbReference type="SUPFAM" id="SSF56784">
    <property type="entry name" value="HAD-like"/>
    <property type="match status" value="1"/>
</dbReference>
<dbReference type="NCBIfam" id="TIGR01494">
    <property type="entry name" value="ATPase_P-type"/>
    <property type="match status" value="1"/>
</dbReference>
<evidence type="ECO:0000259" key="15">
    <source>
        <dbReference type="Pfam" id="PF12409"/>
    </source>
</evidence>
<dbReference type="InterPro" id="IPR008250">
    <property type="entry name" value="ATPase_P-typ_transduc_dom_A_sf"/>
</dbReference>
<keyword evidence="9" id="KW-1278">Translocase</keyword>
<dbReference type="GO" id="GO:0005524">
    <property type="term" value="F:ATP binding"/>
    <property type="evidence" value="ECO:0007669"/>
    <property type="project" value="UniProtKB-KW"/>
</dbReference>
<dbReference type="PROSITE" id="PS01229">
    <property type="entry name" value="COF_2"/>
    <property type="match status" value="1"/>
</dbReference>
<evidence type="ECO:0000256" key="1">
    <source>
        <dbReference type="ARBA" id="ARBA00004141"/>
    </source>
</evidence>
<dbReference type="InterPro" id="IPR004014">
    <property type="entry name" value="ATPase_P-typ_cation-transptr_N"/>
</dbReference>
<dbReference type="SFLD" id="SFLDS00003">
    <property type="entry name" value="Haloacid_Dehalogenase"/>
    <property type="match status" value="1"/>
</dbReference>
<proteinExistence type="inferred from homology"/>
<dbReference type="GO" id="GO:0061909">
    <property type="term" value="P:autophagosome-lysosome fusion"/>
    <property type="evidence" value="ECO:0007669"/>
    <property type="project" value="TreeGrafter"/>
</dbReference>
<dbReference type="Gene3D" id="2.70.150.10">
    <property type="entry name" value="Calcium-transporting ATPase, cytoplasmic transduction domain A"/>
    <property type="match status" value="1"/>
</dbReference>
<dbReference type="InterPro" id="IPR006544">
    <property type="entry name" value="P-type_TPase_V"/>
</dbReference>
<accession>A0A8C4Q917</accession>
<dbReference type="SFLD" id="SFLDF00027">
    <property type="entry name" value="p-type_atpase"/>
    <property type="match status" value="1"/>
</dbReference>
<dbReference type="Pfam" id="PF00122">
    <property type="entry name" value="E1-E2_ATPase"/>
    <property type="match status" value="1"/>
</dbReference>
<evidence type="ECO:0000256" key="2">
    <source>
        <dbReference type="ARBA" id="ARBA00006000"/>
    </source>
</evidence>
<dbReference type="GO" id="GO:0140358">
    <property type="term" value="F:P-type transmembrane transporter activity"/>
    <property type="evidence" value="ECO:0007669"/>
    <property type="project" value="InterPro"/>
</dbReference>
<dbReference type="FunFam" id="1.20.1110.10:FF:000023">
    <property type="entry name" value="Cation-transporting ATPase"/>
    <property type="match status" value="1"/>
</dbReference>
<evidence type="ECO:0000256" key="8">
    <source>
        <dbReference type="ARBA" id="ARBA00022842"/>
    </source>
</evidence>
<keyword evidence="5" id="KW-0479">Metal-binding</keyword>
<dbReference type="Ensembl" id="ENSEBUT00000012493.1">
    <property type="protein sequence ID" value="ENSEBUP00000011917.1"/>
    <property type="gene ID" value="ENSEBUG00000007597.1"/>
</dbReference>
<dbReference type="InterPro" id="IPR018303">
    <property type="entry name" value="ATPase_P-typ_P_site"/>
</dbReference>
<dbReference type="Gene3D" id="3.40.50.1000">
    <property type="entry name" value="HAD superfamily/HAD-like"/>
    <property type="match status" value="1"/>
</dbReference>
<feature type="domain" description="Cation-transporting P-type ATPase N-terminal" evidence="14">
    <location>
        <begin position="158"/>
        <end position="204"/>
    </location>
</feature>
<dbReference type="PANTHER" id="PTHR45630:SF2">
    <property type="entry name" value="POLYAMINE-TRANSPORTING ATPASE 13A2"/>
    <property type="match status" value="1"/>
</dbReference>
<dbReference type="InterPro" id="IPR023214">
    <property type="entry name" value="HAD_sf"/>
</dbReference>
<dbReference type="NCBIfam" id="TIGR01657">
    <property type="entry name" value="P-ATPase-V"/>
    <property type="match status" value="1"/>
</dbReference>
<dbReference type="InterPro" id="IPR036412">
    <property type="entry name" value="HAD-like_sf"/>
</dbReference>
<dbReference type="GO" id="GO:0046872">
    <property type="term" value="F:metal ion binding"/>
    <property type="evidence" value="ECO:0007669"/>
    <property type="project" value="UniProtKB-KW"/>
</dbReference>
<keyword evidence="6" id="KW-0547">Nucleotide-binding</keyword>
<evidence type="ECO:0000259" key="14">
    <source>
        <dbReference type="Pfam" id="PF00690"/>
    </source>
</evidence>
<dbReference type="SUPFAM" id="SSF81665">
    <property type="entry name" value="Calcium ATPase, transmembrane domain M"/>
    <property type="match status" value="1"/>
</dbReference>
<keyword evidence="4 12" id="KW-0812">Transmembrane</keyword>
<evidence type="ECO:0000256" key="10">
    <source>
        <dbReference type="ARBA" id="ARBA00022989"/>
    </source>
</evidence>
<dbReference type="GO" id="GO:0016887">
    <property type="term" value="F:ATP hydrolysis activity"/>
    <property type="evidence" value="ECO:0007669"/>
    <property type="project" value="InterPro"/>
</dbReference>
<dbReference type="InterPro" id="IPR044492">
    <property type="entry name" value="P_typ_ATPase_HD_dom"/>
</dbReference>
<feature type="transmembrane region" description="Helical" evidence="12">
    <location>
        <begin position="893"/>
        <end position="919"/>
    </location>
</feature>
<dbReference type="Pfam" id="PF00690">
    <property type="entry name" value="Cation_ATPase_N"/>
    <property type="match status" value="1"/>
</dbReference>
<dbReference type="FunFam" id="3.40.50.1000:FF:000068">
    <property type="entry name" value="Cation-transporting ATPase"/>
    <property type="match status" value="1"/>
</dbReference>
<protein>
    <recommendedName>
        <fullName evidence="18">Cation-transporting ATPase</fullName>
    </recommendedName>
</protein>
<feature type="transmembrane region" description="Helical" evidence="12">
    <location>
        <begin position="970"/>
        <end position="991"/>
    </location>
</feature>
<dbReference type="GO" id="GO:0019829">
    <property type="term" value="F:ATPase-coupled monoatomic cation transmembrane transporter activity"/>
    <property type="evidence" value="ECO:0007669"/>
    <property type="project" value="TreeGrafter"/>
</dbReference>
<comment type="subcellular location">
    <subcellularLocation>
        <location evidence="1">Membrane</location>
        <topology evidence="1">Multi-pass membrane protein</topology>
    </subcellularLocation>
</comment>
<evidence type="ECO:0008006" key="18">
    <source>
        <dbReference type="Google" id="ProtNLM"/>
    </source>
</evidence>
<keyword evidence="7" id="KW-0067">ATP-binding</keyword>
<dbReference type="PROSITE" id="PS00154">
    <property type="entry name" value="ATPASE_E1_E2"/>
    <property type="match status" value="1"/>
</dbReference>
<dbReference type="Pfam" id="PF13246">
    <property type="entry name" value="Cation_ATPase"/>
    <property type="match status" value="1"/>
</dbReference>
<feature type="transmembrane region" description="Helical" evidence="12">
    <location>
        <begin position="931"/>
        <end position="950"/>
    </location>
</feature>
<keyword evidence="17" id="KW-1185">Reference proteome</keyword>
<feature type="domain" description="P-type ATPase A" evidence="13">
    <location>
        <begin position="251"/>
        <end position="394"/>
    </location>
</feature>
<feature type="transmembrane region" description="Helical" evidence="12">
    <location>
        <begin position="212"/>
        <end position="232"/>
    </location>
</feature>
<comment type="similarity">
    <text evidence="2">Belongs to the cation transport ATPase (P-type) (TC 3.A.3) family. Type V subfamily.</text>
</comment>